<gene>
    <name evidence="3" type="primary">LOC107767056</name>
</gene>
<reference evidence="3" key="1">
    <citation type="submission" date="2025-08" db="UniProtKB">
        <authorList>
            <consortium name="RefSeq"/>
        </authorList>
    </citation>
    <scope>IDENTIFICATION</scope>
</reference>
<dbReference type="PANTHER" id="PTHR48475">
    <property type="entry name" value="RIBONUCLEASE H"/>
    <property type="match status" value="1"/>
</dbReference>
<dbReference type="SUPFAM" id="SSF56672">
    <property type="entry name" value="DNA/RNA polymerases"/>
    <property type="match status" value="1"/>
</dbReference>
<dbReference type="InterPro" id="IPR043128">
    <property type="entry name" value="Rev_trsase/Diguanyl_cyclase"/>
</dbReference>
<evidence type="ECO:0000259" key="2">
    <source>
        <dbReference type="Pfam" id="PF17919"/>
    </source>
</evidence>
<dbReference type="RefSeq" id="XP_016441454.1">
    <property type="nucleotide sequence ID" value="XM_016585968.1"/>
</dbReference>
<dbReference type="KEGG" id="nta:107767056"/>
<protein>
    <recommendedName>
        <fullName evidence="2">Reverse transcriptase/retrotransposon-derived protein RNase H-like domain-containing protein</fullName>
    </recommendedName>
</protein>
<evidence type="ECO:0000256" key="1">
    <source>
        <dbReference type="SAM" id="MobiDB-lite"/>
    </source>
</evidence>
<organism evidence="3">
    <name type="scientific">Nicotiana tabacum</name>
    <name type="common">Common tobacco</name>
    <dbReference type="NCBI Taxonomy" id="4097"/>
    <lineage>
        <taxon>Eukaryota</taxon>
        <taxon>Viridiplantae</taxon>
        <taxon>Streptophyta</taxon>
        <taxon>Embryophyta</taxon>
        <taxon>Tracheophyta</taxon>
        <taxon>Spermatophyta</taxon>
        <taxon>Magnoliopsida</taxon>
        <taxon>eudicotyledons</taxon>
        <taxon>Gunneridae</taxon>
        <taxon>Pentapetalae</taxon>
        <taxon>asterids</taxon>
        <taxon>lamiids</taxon>
        <taxon>Solanales</taxon>
        <taxon>Solanaceae</taxon>
        <taxon>Nicotianoideae</taxon>
        <taxon>Nicotianeae</taxon>
        <taxon>Nicotiana</taxon>
    </lineage>
</organism>
<feature type="domain" description="Reverse transcriptase/retrotransposon-derived protein RNase H-like" evidence="2">
    <location>
        <begin position="10"/>
        <end position="103"/>
    </location>
</feature>
<name>A0A1S3XNL3_TOBAC</name>
<dbReference type="PaxDb" id="4097-A0A1S3XNL3"/>
<dbReference type="OrthoDB" id="1303608at2759"/>
<dbReference type="InterPro" id="IPR041577">
    <property type="entry name" value="RT_RNaseH_2"/>
</dbReference>
<feature type="compositionally biased region" description="Basic and acidic residues" evidence="1">
    <location>
        <begin position="115"/>
        <end position="127"/>
    </location>
</feature>
<feature type="region of interest" description="Disordered" evidence="1">
    <location>
        <begin position="106"/>
        <end position="127"/>
    </location>
</feature>
<dbReference type="Pfam" id="PF17919">
    <property type="entry name" value="RT_RNaseH_2"/>
    <property type="match status" value="1"/>
</dbReference>
<sequence length="127" mass="14700">MLKKDAATSWNEDCQKAFYKIKEYMSTPPVLVLLERGRPLLLYLSVLDRAFDCILGQHDETRKKEQAIYYLSKKFTPYEAQYSLLKREGIAEAYDSWRMFFDGAAKSGYSSSFGVKDRSTLSDIRKA</sequence>
<dbReference type="OMA" id="KEYMSTP"/>
<accession>A0A1S3XNL3</accession>
<dbReference type="Gene3D" id="3.30.70.270">
    <property type="match status" value="1"/>
</dbReference>
<evidence type="ECO:0000313" key="3">
    <source>
        <dbReference type="RefSeq" id="XP_016441454.1"/>
    </source>
</evidence>
<dbReference type="PANTHER" id="PTHR48475:SF1">
    <property type="entry name" value="RNASE H TYPE-1 DOMAIN-CONTAINING PROTEIN"/>
    <property type="match status" value="1"/>
</dbReference>
<dbReference type="SMR" id="A0A1S3XNL3"/>
<dbReference type="InterPro" id="IPR043502">
    <property type="entry name" value="DNA/RNA_pol_sf"/>
</dbReference>
<proteinExistence type="predicted"/>
<dbReference type="AlphaFoldDB" id="A0A1S3XNL3"/>